<proteinExistence type="predicted"/>
<dbReference type="EMBL" id="FPBX01000001">
    <property type="protein sequence ID" value="SFU32034.1"/>
    <property type="molecule type" value="Genomic_DNA"/>
</dbReference>
<organism evidence="1 2">
    <name type="scientific">Paenacidovorax caeni</name>
    <dbReference type="NCBI Taxonomy" id="343013"/>
    <lineage>
        <taxon>Bacteria</taxon>
        <taxon>Pseudomonadati</taxon>
        <taxon>Pseudomonadota</taxon>
        <taxon>Betaproteobacteria</taxon>
        <taxon>Burkholderiales</taxon>
        <taxon>Comamonadaceae</taxon>
        <taxon>Paenacidovorax</taxon>
    </lineage>
</organism>
<dbReference type="RefSeq" id="WP_054255413.1">
    <property type="nucleotide sequence ID" value="NZ_CYIG01000007.1"/>
</dbReference>
<evidence type="ECO:0000313" key="1">
    <source>
        <dbReference type="EMBL" id="SFU32034.1"/>
    </source>
</evidence>
<evidence type="ECO:0000313" key="2">
    <source>
        <dbReference type="Proteomes" id="UP000183656"/>
    </source>
</evidence>
<dbReference type="Proteomes" id="UP000183656">
    <property type="component" value="Unassembled WGS sequence"/>
</dbReference>
<name>A0A1I7F797_9BURK</name>
<gene>
    <name evidence="1" type="ORF">SAMN04489707_1001219</name>
</gene>
<dbReference type="STRING" id="343013.SAMN04489707_1001219"/>
<accession>A0A1I7F797</accession>
<reference evidence="1 2" key="1">
    <citation type="submission" date="2016-10" db="EMBL/GenBank/DDBJ databases">
        <authorList>
            <person name="de Groot N.N."/>
        </authorList>
    </citation>
    <scope>NUCLEOTIDE SEQUENCE [LARGE SCALE GENOMIC DNA]</scope>
    <source>
        <strain evidence="1 2">R-24608</strain>
    </source>
</reference>
<dbReference type="AlphaFoldDB" id="A0A1I7F797"/>
<keyword evidence="2" id="KW-1185">Reference proteome</keyword>
<sequence length="198" mass="21878">MHNTTTAEIANAAARLVVEEGLDWGSAKRRAVRDLGLPGRTALPDNDQVEDAVREYIALFCADTQPGELLALRRLALEWMERLSAFRPHLTGAVWHGTATRLSDIYLQLFCDDCKSAEIALIDHHVDYEPRTVTGFHGESVEALTLGAKCPALQTMVGVHLLVYDLDDLRGALRPDSRGRLPRGDIEAVRRLVQEVAA</sequence>
<dbReference type="OrthoDB" id="9157371at2"/>
<evidence type="ECO:0008006" key="3">
    <source>
        <dbReference type="Google" id="ProtNLM"/>
    </source>
</evidence>
<protein>
    <recommendedName>
        <fullName evidence="3">Nucleotidyltransferase domain-containing protein</fullName>
    </recommendedName>
</protein>